<dbReference type="GO" id="GO:0005829">
    <property type="term" value="C:cytosol"/>
    <property type="evidence" value="ECO:0007669"/>
    <property type="project" value="TreeGrafter"/>
</dbReference>
<evidence type="ECO:0000259" key="4">
    <source>
        <dbReference type="Pfam" id="PF19289"/>
    </source>
</evidence>
<dbReference type="InterPro" id="IPR045570">
    <property type="entry name" value="Metalloprtase-TldD/E_cen_dom"/>
</dbReference>
<feature type="domain" description="Metalloprotease TldD/E central" evidence="5">
    <location>
        <begin position="128"/>
        <end position="222"/>
    </location>
</feature>
<dbReference type="PANTHER" id="PTHR43421">
    <property type="entry name" value="METALLOPROTEASE PMBA"/>
    <property type="match status" value="1"/>
</dbReference>
<dbReference type="Pfam" id="PF19289">
    <property type="entry name" value="PmbA_TldD_3rd"/>
    <property type="match status" value="1"/>
</dbReference>
<accession>M2U377</accession>
<dbReference type="PANTHER" id="PTHR43421:SF1">
    <property type="entry name" value="METALLOPROTEASE PMBA"/>
    <property type="match status" value="1"/>
</dbReference>
<feature type="compositionally biased region" description="Basic and acidic residues" evidence="2">
    <location>
        <begin position="212"/>
        <end position="221"/>
    </location>
</feature>
<dbReference type="OrthoDB" id="9803618at2"/>
<feature type="domain" description="Metalloprotease TldD/E N-terminal" evidence="3">
    <location>
        <begin position="26"/>
        <end position="90"/>
    </location>
</feature>
<name>M2U377_9SPHN</name>
<feature type="region of interest" description="Disordered" evidence="2">
    <location>
        <begin position="202"/>
        <end position="221"/>
    </location>
</feature>
<dbReference type="Gene3D" id="3.30.2290.10">
    <property type="entry name" value="PmbA/TldD superfamily"/>
    <property type="match status" value="1"/>
</dbReference>
<gene>
    <name evidence="6" type="ORF">C725_2183</name>
</gene>
<organism evidence="6 7">
    <name type="scientific">Pacificimonas flava</name>
    <dbReference type="NCBI Taxonomy" id="1234595"/>
    <lineage>
        <taxon>Bacteria</taxon>
        <taxon>Pseudomonadati</taxon>
        <taxon>Pseudomonadota</taxon>
        <taxon>Alphaproteobacteria</taxon>
        <taxon>Sphingomonadales</taxon>
        <taxon>Sphingosinicellaceae</taxon>
        <taxon>Pacificimonas</taxon>
    </lineage>
</organism>
<feature type="domain" description="Metalloprotease TldD/E C-terminal" evidence="4">
    <location>
        <begin position="231"/>
        <end position="446"/>
    </location>
</feature>
<keyword evidence="7" id="KW-1185">Reference proteome</keyword>
<dbReference type="InterPro" id="IPR045569">
    <property type="entry name" value="Metalloprtase-TldD/E_C"/>
</dbReference>
<evidence type="ECO:0000259" key="3">
    <source>
        <dbReference type="Pfam" id="PF01523"/>
    </source>
</evidence>
<dbReference type="EMBL" id="AMRV01000007">
    <property type="protein sequence ID" value="EMD82462.1"/>
    <property type="molecule type" value="Genomic_DNA"/>
</dbReference>
<dbReference type="Proteomes" id="UP000011717">
    <property type="component" value="Unassembled WGS sequence"/>
</dbReference>
<dbReference type="RefSeq" id="WP_008602769.1">
    <property type="nucleotide sequence ID" value="NZ_AMRV01000007.1"/>
</dbReference>
<comment type="similarity">
    <text evidence="1">Belongs to the peptidase U62 family.</text>
</comment>
<evidence type="ECO:0000259" key="5">
    <source>
        <dbReference type="Pfam" id="PF19290"/>
    </source>
</evidence>
<dbReference type="InterPro" id="IPR047657">
    <property type="entry name" value="PmbA"/>
</dbReference>
<dbReference type="InterPro" id="IPR036059">
    <property type="entry name" value="TldD/PmbA_sf"/>
</dbReference>
<dbReference type="Pfam" id="PF01523">
    <property type="entry name" value="PmbA_TldD_1st"/>
    <property type="match status" value="1"/>
</dbReference>
<dbReference type="GO" id="GO:0008237">
    <property type="term" value="F:metallopeptidase activity"/>
    <property type="evidence" value="ECO:0007669"/>
    <property type="project" value="InterPro"/>
</dbReference>
<dbReference type="InterPro" id="IPR002510">
    <property type="entry name" value="Metalloprtase-TldD/E_N"/>
</dbReference>
<dbReference type="InterPro" id="IPR035068">
    <property type="entry name" value="TldD/PmbA_N"/>
</dbReference>
<dbReference type="GO" id="GO:0006508">
    <property type="term" value="P:proteolysis"/>
    <property type="evidence" value="ECO:0007669"/>
    <property type="project" value="InterPro"/>
</dbReference>
<evidence type="ECO:0000256" key="2">
    <source>
        <dbReference type="SAM" id="MobiDB-lite"/>
    </source>
</evidence>
<dbReference type="SUPFAM" id="SSF111283">
    <property type="entry name" value="Putative modulator of DNA gyrase, PmbA/TldD"/>
    <property type="match status" value="1"/>
</dbReference>
<evidence type="ECO:0000313" key="6">
    <source>
        <dbReference type="EMBL" id="EMD82462.1"/>
    </source>
</evidence>
<dbReference type="Pfam" id="PF19290">
    <property type="entry name" value="PmbA_TldD_2nd"/>
    <property type="match status" value="1"/>
</dbReference>
<dbReference type="AlphaFoldDB" id="M2U377"/>
<protein>
    <submittedName>
        <fullName evidence="6">TldE/PmbA protein</fullName>
    </submittedName>
</protein>
<dbReference type="PATRIC" id="fig|1234595.3.peg.2186"/>
<proteinExistence type="inferred from homology"/>
<reference evidence="6 7" key="1">
    <citation type="journal article" date="2013" name="Genome Announc.">
        <title>Draft Genome Sequence of Strain JLT2015T, Belonging to the Family Sphingomonadaceae of the Alphaproteobacteria.</title>
        <authorList>
            <person name="Tang K."/>
            <person name="Liu K."/>
            <person name="Li S."/>
            <person name="Jiao N."/>
        </authorList>
    </citation>
    <scope>NUCLEOTIDE SEQUENCE [LARGE SCALE GENOMIC DNA]</scope>
    <source>
        <strain evidence="6 7">JLT2015</strain>
    </source>
</reference>
<comment type="caution">
    <text evidence="6">The sequence shown here is derived from an EMBL/GenBank/DDBJ whole genome shotgun (WGS) entry which is preliminary data.</text>
</comment>
<evidence type="ECO:0000256" key="1">
    <source>
        <dbReference type="ARBA" id="ARBA00005836"/>
    </source>
</evidence>
<sequence length="447" mass="45879">MLSHADALAHLDQILNAATAAGATDADAVFVGGEAVSVSVLKGDVEDITRSEDAEIGLRVFAGDRNATVALSDFSRAAMEEAASRAVAMARAATADDYAGLASRDLLAEDLSADLDLDDGRDFDLPGLQQAALSTEAAALGVTGITNSGGGGAQSARSTTALATTNGFAAARSGSNHALYASVIAGTGTKMERDYAQSSQRHMADLESAETVGRRAGERTAARMDPAAIKSGRMPVLFDPRVSASLLGHLIAAISGAAIARGTSFLDDPQAQLFAAGIEVLDDPHRPRGHRSRTFDGEGLPARPRKIVEDGRLTGWLMNIASARQLGLAPTGHAVRGVSGPPGTGTSNLHLAAGSKSRQDLIAETGNGVILTELIGQGVNAVTGDYSRGASGFLIENGEITRPVSEITIAGNLKDMFASLTPASDLEFRHATNAPTVRIDGMTVAGG</sequence>
<evidence type="ECO:0000313" key="7">
    <source>
        <dbReference type="Proteomes" id="UP000011717"/>
    </source>
</evidence>